<dbReference type="AlphaFoldDB" id="A0A1Z5IMJ4"/>
<protein>
    <submittedName>
        <fullName evidence="1">Lipopolysaccharide biosynthesis glycosyltransferase</fullName>
    </submittedName>
</protein>
<dbReference type="InterPro" id="IPR002495">
    <property type="entry name" value="Glyco_trans_8"/>
</dbReference>
<dbReference type="EMBL" id="BCMH01000001">
    <property type="protein sequence ID" value="GAX02621.1"/>
    <property type="molecule type" value="Genomic_DNA"/>
</dbReference>
<accession>A0A1Z5IMJ4</accession>
<proteinExistence type="predicted"/>
<reference evidence="1 2" key="1">
    <citation type="submission" date="2015-11" db="EMBL/GenBank/DDBJ databases">
        <title>Draft genome sequences of new species of the genus Lactobacillus isolated from orchardgrass silage.</title>
        <authorList>
            <person name="Tohno M."/>
            <person name="Tanizawa Y."/>
            <person name="Arita M."/>
        </authorList>
    </citation>
    <scope>NUCLEOTIDE SEQUENCE [LARGE SCALE GENOMIC DNA]</scope>
    <source>
        <strain evidence="1 2">IWT140</strain>
    </source>
</reference>
<sequence length="278" mass="32518">MNILYCGDRQMQDGVLISTLSLLDTVAEPLHVYILTAKIQTPKKTYEPFSTQKAAELNGIVQKHDQRSRVTKIDITEQFASQPPIANMNSLFTPNCMLRLYADEVAGLPDRILYLDADVICRRDCSDFYHKNLRNVEMVGVLDHYGKWFFRNPLKKFSYLNSGVLLLNLKVIRDNGLFADARYLCQVHKMFMPDQTALNKLAAEKEIAPTRFNEQKKLKSDTVFQHFTTSFRFFPWVHTQTVKPWQIDRMHTVLKLHEYDDLLDQYQSIKKTFRRSEQ</sequence>
<comment type="caution">
    <text evidence="1">The sequence shown here is derived from an EMBL/GenBank/DDBJ whole genome shotgun (WGS) entry which is preliminary data.</text>
</comment>
<dbReference type="InterPro" id="IPR029044">
    <property type="entry name" value="Nucleotide-diphossugar_trans"/>
</dbReference>
<dbReference type="Proteomes" id="UP000198430">
    <property type="component" value="Unassembled WGS sequence"/>
</dbReference>
<evidence type="ECO:0000313" key="2">
    <source>
        <dbReference type="Proteomes" id="UP000198430"/>
    </source>
</evidence>
<keyword evidence="2" id="KW-1185">Reference proteome</keyword>
<organism evidence="1 2">
    <name type="scientific">Secundilactobacillus pentosiphilus</name>
    <dbReference type="NCBI Taxonomy" id="1714682"/>
    <lineage>
        <taxon>Bacteria</taxon>
        <taxon>Bacillati</taxon>
        <taxon>Bacillota</taxon>
        <taxon>Bacilli</taxon>
        <taxon>Lactobacillales</taxon>
        <taxon>Lactobacillaceae</taxon>
        <taxon>Secundilactobacillus</taxon>
    </lineage>
</organism>
<evidence type="ECO:0000313" key="1">
    <source>
        <dbReference type="EMBL" id="GAX02621.1"/>
    </source>
</evidence>
<dbReference type="GO" id="GO:0016757">
    <property type="term" value="F:glycosyltransferase activity"/>
    <property type="evidence" value="ECO:0007669"/>
    <property type="project" value="InterPro"/>
</dbReference>
<name>A0A1Z5IMJ4_9LACO</name>
<gene>
    <name evidence="1" type="primary">rfaJ_2</name>
    <name evidence="1" type="ORF">IWT140_00218</name>
</gene>
<dbReference type="RefSeq" id="WP_089087605.1">
    <property type="nucleotide sequence ID" value="NZ_BCMH01000001.1"/>
</dbReference>
<dbReference type="Gene3D" id="3.90.550.10">
    <property type="entry name" value="Spore Coat Polysaccharide Biosynthesis Protein SpsA, Chain A"/>
    <property type="match status" value="1"/>
</dbReference>
<dbReference type="SUPFAM" id="SSF53448">
    <property type="entry name" value="Nucleotide-diphospho-sugar transferases"/>
    <property type="match status" value="1"/>
</dbReference>
<dbReference type="Pfam" id="PF01501">
    <property type="entry name" value="Glyco_transf_8"/>
    <property type="match status" value="1"/>
</dbReference>